<organism evidence="2 3">
    <name type="scientific">Phytophthora boehmeriae</name>
    <dbReference type="NCBI Taxonomy" id="109152"/>
    <lineage>
        <taxon>Eukaryota</taxon>
        <taxon>Sar</taxon>
        <taxon>Stramenopiles</taxon>
        <taxon>Oomycota</taxon>
        <taxon>Peronosporomycetes</taxon>
        <taxon>Peronosporales</taxon>
        <taxon>Peronosporaceae</taxon>
        <taxon>Phytophthora</taxon>
    </lineage>
</organism>
<feature type="compositionally biased region" description="Low complexity" evidence="1">
    <location>
        <begin position="143"/>
        <end position="158"/>
    </location>
</feature>
<comment type="caution">
    <text evidence="2">The sequence shown here is derived from an EMBL/GenBank/DDBJ whole genome shotgun (WGS) entry which is preliminary data.</text>
</comment>
<name>A0A8T1V322_9STRA</name>
<gene>
    <name evidence="2" type="ORF">PHYBOEH_002216</name>
</gene>
<evidence type="ECO:0000313" key="3">
    <source>
        <dbReference type="Proteomes" id="UP000693981"/>
    </source>
</evidence>
<protein>
    <recommendedName>
        <fullName evidence="4">M96 mating-specific protein family</fullName>
    </recommendedName>
</protein>
<dbReference type="Proteomes" id="UP000693981">
    <property type="component" value="Unassembled WGS sequence"/>
</dbReference>
<dbReference type="PANTHER" id="PTHR35796">
    <property type="entry name" value="HYPOTHETICAL CYTOSOLIC PROTEIN"/>
    <property type="match status" value="1"/>
</dbReference>
<dbReference type="AlphaFoldDB" id="A0A8T1V322"/>
<keyword evidence="3" id="KW-1185">Reference proteome</keyword>
<evidence type="ECO:0008006" key="4">
    <source>
        <dbReference type="Google" id="ProtNLM"/>
    </source>
</evidence>
<reference evidence="2" key="1">
    <citation type="submission" date="2021-02" db="EMBL/GenBank/DDBJ databases">
        <authorList>
            <person name="Palmer J.M."/>
        </authorList>
    </citation>
    <scope>NUCLEOTIDE SEQUENCE</scope>
    <source>
        <strain evidence="2">SCRP23</strain>
    </source>
</reference>
<feature type="compositionally biased region" description="Basic residues" evidence="1">
    <location>
        <begin position="98"/>
        <end position="109"/>
    </location>
</feature>
<evidence type="ECO:0000256" key="1">
    <source>
        <dbReference type="SAM" id="MobiDB-lite"/>
    </source>
</evidence>
<dbReference type="OrthoDB" id="127224at2759"/>
<feature type="compositionally biased region" description="Basic and acidic residues" evidence="1">
    <location>
        <begin position="110"/>
        <end position="124"/>
    </location>
</feature>
<evidence type="ECO:0000313" key="2">
    <source>
        <dbReference type="EMBL" id="KAG7375682.1"/>
    </source>
</evidence>
<accession>A0A8T1V322</accession>
<feature type="region of interest" description="Disordered" evidence="1">
    <location>
        <begin position="94"/>
        <end position="159"/>
    </location>
</feature>
<dbReference type="EMBL" id="JAGDFL010001532">
    <property type="protein sequence ID" value="KAG7375682.1"/>
    <property type="molecule type" value="Genomic_DNA"/>
</dbReference>
<sequence>MDIAGACSIPAAYSGAGTSILDNHQMNERVSVDVDFHALNEFLRQYNPDELLNGLNESVAQVSSSDSCDDSVQAMTVDVGSESDSQSDRVANNVLDKWKKKPRAKLRRASPKEERDRLRSEVKKLSAKVRSLKDKSRQNAKNAAKTSSHGAAKGSSKSRQLWRRIALSQLERCHKAEAENMKLKEMVAVQILEAKNLRRILKRRSRIDMMKDMLCFKGIKNLPPVIPEDSLRMFEKMTKDLNDLYVGVNDRFLAKGIQDSDHSHHVEPDTIDGVYYEHLQKQLFPFSVQETQAAIWECLRQLGMSSVQDLKSVTGRLRMVPQHTDESEDTMRIDFFALTTGANSLLGVQTRKVVRRYFDAGRHVFICRMISEPKFENGHMGTRTTTTMQIIVENEASSDNETSVVKSYFTVSRQTPPNNKNPASEMTISLWDEMMRQFVSDIETILVDKSVDRCAPATQSLGMMM</sequence>
<proteinExistence type="predicted"/>
<dbReference type="PANTHER" id="PTHR35796:SF3">
    <property type="entry name" value="BHLH DOMAIN-CONTAINING PROTEIN"/>
    <property type="match status" value="1"/>
</dbReference>